<gene>
    <name evidence="1" type="ORF">GGU10DRAFT_275825</name>
</gene>
<comment type="caution">
    <text evidence="1">The sequence shown here is derived from an EMBL/GenBank/DDBJ whole genome shotgun (WGS) entry which is preliminary data.</text>
</comment>
<dbReference type="Proteomes" id="UP001163798">
    <property type="component" value="Unassembled WGS sequence"/>
</dbReference>
<keyword evidence="2" id="KW-1185">Reference proteome</keyword>
<accession>A0AA38L2Q3</accession>
<reference evidence="1" key="1">
    <citation type="submission" date="2022-08" db="EMBL/GenBank/DDBJ databases">
        <authorList>
            <consortium name="DOE Joint Genome Institute"/>
            <person name="Min B."/>
            <person name="Riley R."/>
            <person name="Sierra-Patev S."/>
            <person name="Naranjo-Ortiz M."/>
            <person name="Looney B."/>
            <person name="Konkel Z."/>
            <person name="Slot J.C."/>
            <person name="Sakamoto Y."/>
            <person name="Steenwyk J.L."/>
            <person name="Rokas A."/>
            <person name="Carro J."/>
            <person name="Camarero S."/>
            <person name="Ferreira P."/>
            <person name="Molpeceres G."/>
            <person name="Ruiz-Duenas F.J."/>
            <person name="Serrano A."/>
            <person name="Henrissat B."/>
            <person name="Drula E."/>
            <person name="Hughes K.W."/>
            <person name="Mata J.L."/>
            <person name="Ishikawa N.K."/>
            <person name="Vargas-Isla R."/>
            <person name="Ushijima S."/>
            <person name="Smith C.A."/>
            <person name="Ahrendt S."/>
            <person name="Andreopoulos W."/>
            <person name="He G."/>
            <person name="Labutti K."/>
            <person name="Lipzen A."/>
            <person name="Ng V."/>
            <person name="Sandor L."/>
            <person name="Barry K."/>
            <person name="Martinez A.T."/>
            <person name="Xiao Y."/>
            <person name="Gibbons J.G."/>
            <person name="Terashima K."/>
            <person name="Hibbett D.S."/>
            <person name="Grigoriev I.V."/>
        </authorList>
    </citation>
    <scope>NUCLEOTIDE SEQUENCE</scope>
    <source>
        <strain evidence="1">TFB10291</strain>
    </source>
</reference>
<proteinExistence type="predicted"/>
<organism evidence="1 2">
    <name type="scientific">Lentinula aff. detonsa</name>
    <dbReference type="NCBI Taxonomy" id="2804958"/>
    <lineage>
        <taxon>Eukaryota</taxon>
        <taxon>Fungi</taxon>
        <taxon>Dikarya</taxon>
        <taxon>Basidiomycota</taxon>
        <taxon>Agaricomycotina</taxon>
        <taxon>Agaricomycetes</taxon>
        <taxon>Agaricomycetidae</taxon>
        <taxon>Agaricales</taxon>
        <taxon>Marasmiineae</taxon>
        <taxon>Omphalotaceae</taxon>
        <taxon>Lentinula</taxon>
    </lineage>
</organism>
<sequence length="307" mass="33919">MVLVDEEGIVCAALAGGPQGSDWDAVASAAAEAVGAAYDRMTFTEKQQTSRRGKFASCTAGYSYGGGRETVGNVHISGKKNKEAMDTLMHATSIQRIVGFTSDMFNTFAHKPYMEYKKTAEELQKQHPYLCPTSLQTPFAATTFNLGPQSFSPPHTDEGNNACGWCVVTALGPFDPDKGGHLVLWNMKLIVRFPPGASILFPSALVTHSNIPIQPSEKRYSMVQYSAGALFRWRSNGFKSDKAFLSSATSAELEKREHMRRLRWKTGLDSFSRWVDVQNGNWKGQDVEKALSPSVDHLEPPTKRFKR</sequence>
<dbReference type="EMBL" id="MU793485">
    <property type="protein sequence ID" value="KAJ3782302.1"/>
    <property type="molecule type" value="Genomic_DNA"/>
</dbReference>
<evidence type="ECO:0000313" key="1">
    <source>
        <dbReference type="EMBL" id="KAJ3782302.1"/>
    </source>
</evidence>
<protein>
    <submittedName>
        <fullName evidence="1">Uncharacterized protein</fullName>
    </submittedName>
</protein>
<name>A0AA38L2Q3_9AGAR</name>
<evidence type="ECO:0000313" key="2">
    <source>
        <dbReference type="Proteomes" id="UP001163798"/>
    </source>
</evidence>
<dbReference type="AlphaFoldDB" id="A0AA38L2Q3"/>
<dbReference type="Gene3D" id="3.60.130.30">
    <property type="match status" value="1"/>
</dbReference>